<accession>A0AAV5HUP5</accession>
<reference evidence="1 2" key="1">
    <citation type="journal article" date="2021" name="Commun. Biol.">
        <title>The genome of Shorea leprosula (Dipterocarpaceae) highlights the ecological relevance of drought in aseasonal tropical rainforests.</title>
        <authorList>
            <person name="Ng K.K.S."/>
            <person name="Kobayashi M.J."/>
            <person name="Fawcett J.A."/>
            <person name="Hatakeyama M."/>
            <person name="Paape T."/>
            <person name="Ng C.H."/>
            <person name="Ang C.C."/>
            <person name="Tnah L.H."/>
            <person name="Lee C.T."/>
            <person name="Nishiyama T."/>
            <person name="Sese J."/>
            <person name="O'Brien M.J."/>
            <person name="Copetti D."/>
            <person name="Mohd Noor M.I."/>
            <person name="Ong R.C."/>
            <person name="Putra M."/>
            <person name="Sireger I.Z."/>
            <person name="Indrioko S."/>
            <person name="Kosugi Y."/>
            <person name="Izuno A."/>
            <person name="Isagi Y."/>
            <person name="Lee S.L."/>
            <person name="Shimizu K.K."/>
        </authorList>
    </citation>
    <scope>NUCLEOTIDE SEQUENCE [LARGE SCALE GENOMIC DNA]</scope>
    <source>
        <strain evidence="1">214</strain>
    </source>
</reference>
<name>A0AAV5HUP5_9ROSI</name>
<dbReference type="EMBL" id="BPVZ01000003">
    <property type="protein sequence ID" value="GKU89473.1"/>
    <property type="molecule type" value="Genomic_DNA"/>
</dbReference>
<protein>
    <submittedName>
        <fullName evidence="1">Uncharacterized protein</fullName>
    </submittedName>
</protein>
<gene>
    <name evidence="1" type="ORF">SLEP1_g3605</name>
</gene>
<keyword evidence="2" id="KW-1185">Reference proteome</keyword>
<evidence type="ECO:0000313" key="1">
    <source>
        <dbReference type="EMBL" id="GKU89473.1"/>
    </source>
</evidence>
<sequence length="60" mass="6636">MLPLVVGHLLRSDGPVDCFHDGARLEQHGKVKQGLYSAPVNLVHHVGCYQWGKGEERRGS</sequence>
<dbReference type="AlphaFoldDB" id="A0AAV5HUP5"/>
<evidence type="ECO:0000313" key="2">
    <source>
        <dbReference type="Proteomes" id="UP001054252"/>
    </source>
</evidence>
<proteinExistence type="predicted"/>
<comment type="caution">
    <text evidence="1">The sequence shown here is derived from an EMBL/GenBank/DDBJ whole genome shotgun (WGS) entry which is preliminary data.</text>
</comment>
<dbReference type="Proteomes" id="UP001054252">
    <property type="component" value="Unassembled WGS sequence"/>
</dbReference>
<organism evidence="1 2">
    <name type="scientific">Rubroshorea leprosula</name>
    <dbReference type="NCBI Taxonomy" id="152421"/>
    <lineage>
        <taxon>Eukaryota</taxon>
        <taxon>Viridiplantae</taxon>
        <taxon>Streptophyta</taxon>
        <taxon>Embryophyta</taxon>
        <taxon>Tracheophyta</taxon>
        <taxon>Spermatophyta</taxon>
        <taxon>Magnoliopsida</taxon>
        <taxon>eudicotyledons</taxon>
        <taxon>Gunneridae</taxon>
        <taxon>Pentapetalae</taxon>
        <taxon>rosids</taxon>
        <taxon>malvids</taxon>
        <taxon>Malvales</taxon>
        <taxon>Dipterocarpaceae</taxon>
        <taxon>Rubroshorea</taxon>
    </lineage>
</organism>